<reference evidence="1" key="1">
    <citation type="submission" date="2018-05" db="EMBL/GenBank/DDBJ databases">
        <title>Draft genome of Mucuna pruriens seed.</title>
        <authorList>
            <person name="Nnadi N.E."/>
            <person name="Vos R."/>
            <person name="Hasami M.H."/>
            <person name="Devisetty U.K."/>
            <person name="Aguiy J.C."/>
        </authorList>
    </citation>
    <scope>NUCLEOTIDE SEQUENCE [LARGE SCALE GENOMIC DNA]</scope>
    <source>
        <strain evidence="1">JCA_2017</strain>
    </source>
</reference>
<name>A0A371GRJ4_MUCPR</name>
<dbReference type="OrthoDB" id="1637540at2759"/>
<feature type="non-terminal residue" evidence="1">
    <location>
        <position position="1"/>
    </location>
</feature>
<evidence type="ECO:0000313" key="1">
    <source>
        <dbReference type="EMBL" id="RDX93152.1"/>
    </source>
</evidence>
<gene>
    <name evidence="1" type="ORF">CR513_24626</name>
</gene>
<keyword evidence="2" id="KW-1185">Reference proteome</keyword>
<dbReference type="EMBL" id="QJKJ01004686">
    <property type="protein sequence ID" value="RDX93152.1"/>
    <property type="molecule type" value="Genomic_DNA"/>
</dbReference>
<comment type="caution">
    <text evidence="1">The sequence shown here is derived from an EMBL/GenBank/DDBJ whole genome shotgun (WGS) entry which is preliminary data.</text>
</comment>
<organism evidence="1 2">
    <name type="scientific">Mucuna pruriens</name>
    <name type="common">Velvet bean</name>
    <name type="synonym">Dolichos pruriens</name>
    <dbReference type="NCBI Taxonomy" id="157652"/>
    <lineage>
        <taxon>Eukaryota</taxon>
        <taxon>Viridiplantae</taxon>
        <taxon>Streptophyta</taxon>
        <taxon>Embryophyta</taxon>
        <taxon>Tracheophyta</taxon>
        <taxon>Spermatophyta</taxon>
        <taxon>Magnoliopsida</taxon>
        <taxon>eudicotyledons</taxon>
        <taxon>Gunneridae</taxon>
        <taxon>Pentapetalae</taxon>
        <taxon>rosids</taxon>
        <taxon>fabids</taxon>
        <taxon>Fabales</taxon>
        <taxon>Fabaceae</taxon>
        <taxon>Papilionoideae</taxon>
        <taxon>50 kb inversion clade</taxon>
        <taxon>NPAAA clade</taxon>
        <taxon>indigoferoid/millettioid clade</taxon>
        <taxon>Phaseoleae</taxon>
        <taxon>Mucuna</taxon>
    </lineage>
</organism>
<evidence type="ECO:0000313" key="2">
    <source>
        <dbReference type="Proteomes" id="UP000257109"/>
    </source>
</evidence>
<proteinExistence type="predicted"/>
<sequence>MKNTFDKRVRPRVFKEGDLVLKKRLPNVKDPWGKWAPNYEGPYVVKQAFSGGVVPARSPSGDPPFGPQFVNMQFPRLVRKMHKAKPKFENFAATGETREAQAQIRTTST</sequence>
<dbReference type="Proteomes" id="UP000257109">
    <property type="component" value="Unassembled WGS sequence"/>
</dbReference>
<protein>
    <submittedName>
        <fullName evidence="1">Uncharacterized protein</fullName>
    </submittedName>
</protein>
<accession>A0A371GRJ4</accession>
<dbReference type="AlphaFoldDB" id="A0A371GRJ4"/>